<sequence>MKVGYLCLAGLVSAGLAGCTGQNGQPEVGLRSDSGYTIHAKSRQSVQIYDAYQVTVDCSTLGATPSISITGKPQHGTATVAIKSAHPAYPATNPRYKCNQKTIPMAVVNYQSNLGFVGTDTVKLHTDFHESPDNPSEDIVAVIKVGP</sequence>
<organism evidence="1 2">
    <name type="scientific">Labrys miyagiensis</name>
    <dbReference type="NCBI Taxonomy" id="346912"/>
    <lineage>
        <taxon>Bacteria</taxon>
        <taxon>Pseudomonadati</taxon>
        <taxon>Pseudomonadota</taxon>
        <taxon>Alphaproteobacteria</taxon>
        <taxon>Hyphomicrobiales</taxon>
        <taxon>Xanthobacteraceae</taxon>
        <taxon>Labrys</taxon>
    </lineage>
</organism>
<evidence type="ECO:0000313" key="2">
    <source>
        <dbReference type="Proteomes" id="UP001156882"/>
    </source>
</evidence>
<keyword evidence="2" id="KW-1185">Reference proteome</keyword>
<comment type="caution">
    <text evidence="1">The sequence shown here is derived from an EMBL/GenBank/DDBJ whole genome shotgun (WGS) entry which is preliminary data.</text>
</comment>
<name>A0ABQ6CU54_9HYPH</name>
<accession>A0ABQ6CU54</accession>
<evidence type="ECO:0000313" key="1">
    <source>
        <dbReference type="EMBL" id="GLS23333.1"/>
    </source>
</evidence>
<dbReference type="Proteomes" id="UP001156882">
    <property type="component" value="Unassembled WGS sequence"/>
</dbReference>
<reference evidence="2" key="1">
    <citation type="journal article" date="2019" name="Int. J. Syst. Evol. Microbiol.">
        <title>The Global Catalogue of Microorganisms (GCM) 10K type strain sequencing project: providing services to taxonomists for standard genome sequencing and annotation.</title>
        <authorList>
            <consortium name="The Broad Institute Genomics Platform"/>
            <consortium name="The Broad Institute Genome Sequencing Center for Infectious Disease"/>
            <person name="Wu L."/>
            <person name="Ma J."/>
        </authorList>
    </citation>
    <scope>NUCLEOTIDE SEQUENCE [LARGE SCALE GENOMIC DNA]</scope>
    <source>
        <strain evidence="2">NBRC 101365</strain>
    </source>
</reference>
<proteinExistence type="predicted"/>
<dbReference type="PROSITE" id="PS51257">
    <property type="entry name" value="PROKAR_LIPOPROTEIN"/>
    <property type="match status" value="1"/>
</dbReference>
<gene>
    <name evidence="1" type="ORF">GCM10007874_63530</name>
</gene>
<protein>
    <recommendedName>
        <fullName evidence="3">Lipoprotein</fullName>
    </recommendedName>
</protein>
<evidence type="ECO:0008006" key="3">
    <source>
        <dbReference type="Google" id="ProtNLM"/>
    </source>
</evidence>
<dbReference type="EMBL" id="BSPC01000069">
    <property type="protein sequence ID" value="GLS23333.1"/>
    <property type="molecule type" value="Genomic_DNA"/>
</dbReference>
<dbReference type="RefSeq" id="WP_284316248.1">
    <property type="nucleotide sequence ID" value="NZ_BSPC01000069.1"/>
</dbReference>